<evidence type="ECO:0000259" key="2">
    <source>
        <dbReference type="Pfam" id="PF13018"/>
    </source>
</evidence>
<dbReference type="InterPro" id="IPR024973">
    <property type="entry name" value="ESPR"/>
</dbReference>
<evidence type="ECO:0000313" key="4">
    <source>
        <dbReference type="Proteomes" id="UP000249135"/>
    </source>
</evidence>
<gene>
    <name evidence="3" type="ORF">DI563_23005</name>
</gene>
<evidence type="ECO:0000313" key="3">
    <source>
        <dbReference type="EMBL" id="PZQ66620.1"/>
    </source>
</evidence>
<proteinExistence type="predicted"/>
<name>A0A2W5RU02_VARPD</name>
<protein>
    <recommendedName>
        <fullName evidence="2">ESPR domain-containing protein</fullName>
    </recommendedName>
</protein>
<dbReference type="AlphaFoldDB" id="A0A2W5RU02"/>
<accession>A0A2W5RU02</accession>
<comment type="caution">
    <text evidence="3">The sequence shown here is derived from an EMBL/GenBank/DDBJ whole genome shotgun (WGS) entry which is preliminary data.</text>
</comment>
<feature type="domain" description="ESPR" evidence="2">
    <location>
        <begin position="1"/>
        <end position="45"/>
    </location>
</feature>
<evidence type="ECO:0000256" key="1">
    <source>
        <dbReference type="SAM" id="MobiDB-lite"/>
    </source>
</evidence>
<reference evidence="3 4" key="1">
    <citation type="submission" date="2017-08" db="EMBL/GenBank/DDBJ databases">
        <title>Infants hospitalized years apart are colonized by the same room-sourced microbial strains.</title>
        <authorList>
            <person name="Brooks B."/>
            <person name="Olm M.R."/>
            <person name="Firek B.A."/>
            <person name="Baker R."/>
            <person name="Thomas B.C."/>
            <person name="Morowitz M.J."/>
            <person name="Banfield J.F."/>
        </authorList>
    </citation>
    <scope>NUCLEOTIDE SEQUENCE [LARGE SCALE GENOMIC DNA]</scope>
    <source>
        <strain evidence="3">S2_005_003_R2_41</strain>
    </source>
</reference>
<feature type="region of interest" description="Disordered" evidence="1">
    <location>
        <begin position="28"/>
        <end position="59"/>
    </location>
</feature>
<dbReference type="EMBL" id="QFPP01000402">
    <property type="protein sequence ID" value="PZQ66620.1"/>
    <property type="molecule type" value="Genomic_DNA"/>
</dbReference>
<dbReference type="Pfam" id="PF13018">
    <property type="entry name" value="ESPR"/>
    <property type="match status" value="1"/>
</dbReference>
<feature type="compositionally biased region" description="Low complexity" evidence="1">
    <location>
        <begin position="36"/>
        <end position="50"/>
    </location>
</feature>
<dbReference type="Proteomes" id="UP000249135">
    <property type="component" value="Unassembled WGS sequence"/>
</dbReference>
<sequence length="59" mass="5819">MNQGLHRVIFNAARGLRMVVAETAISAGKSGGGVARGAAATRSRAWAGASSPPPSACPA</sequence>
<organism evidence="3 4">
    <name type="scientific">Variovorax paradoxus</name>
    <dbReference type="NCBI Taxonomy" id="34073"/>
    <lineage>
        <taxon>Bacteria</taxon>
        <taxon>Pseudomonadati</taxon>
        <taxon>Pseudomonadota</taxon>
        <taxon>Betaproteobacteria</taxon>
        <taxon>Burkholderiales</taxon>
        <taxon>Comamonadaceae</taxon>
        <taxon>Variovorax</taxon>
    </lineage>
</organism>